<name>A0AAD7DFR0_MYCRO</name>
<keyword evidence="1" id="KW-0732">Signal</keyword>
<protein>
    <recommendedName>
        <fullName evidence="4">F-box domain-containing protein</fullName>
    </recommendedName>
</protein>
<feature type="chain" id="PRO_5042193398" description="F-box domain-containing protein" evidence="1">
    <location>
        <begin position="19"/>
        <end position="117"/>
    </location>
</feature>
<evidence type="ECO:0000313" key="2">
    <source>
        <dbReference type="EMBL" id="KAJ7690115.1"/>
    </source>
</evidence>
<evidence type="ECO:0008006" key="4">
    <source>
        <dbReference type="Google" id="ProtNLM"/>
    </source>
</evidence>
<keyword evidence="3" id="KW-1185">Reference proteome</keyword>
<proteinExistence type="predicted"/>
<dbReference type="EMBL" id="JARKIE010000067">
    <property type="protein sequence ID" value="KAJ7690115.1"/>
    <property type="molecule type" value="Genomic_DNA"/>
</dbReference>
<reference evidence="2" key="1">
    <citation type="submission" date="2023-03" db="EMBL/GenBank/DDBJ databases">
        <title>Massive genome expansion in bonnet fungi (Mycena s.s.) driven by repeated elements and novel gene families across ecological guilds.</title>
        <authorList>
            <consortium name="Lawrence Berkeley National Laboratory"/>
            <person name="Harder C.B."/>
            <person name="Miyauchi S."/>
            <person name="Viragh M."/>
            <person name="Kuo A."/>
            <person name="Thoen E."/>
            <person name="Andreopoulos B."/>
            <person name="Lu D."/>
            <person name="Skrede I."/>
            <person name="Drula E."/>
            <person name="Henrissat B."/>
            <person name="Morin E."/>
            <person name="Kohler A."/>
            <person name="Barry K."/>
            <person name="LaButti K."/>
            <person name="Morin E."/>
            <person name="Salamov A."/>
            <person name="Lipzen A."/>
            <person name="Mereny Z."/>
            <person name="Hegedus B."/>
            <person name="Baldrian P."/>
            <person name="Stursova M."/>
            <person name="Weitz H."/>
            <person name="Taylor A."/>
            <person name="Grigoriev I.V."/>
            <person name="Nagy L.G."/>
            <person name="Martin F."/>
            <person name="Kauserud H."/>
        </authorList>
    </citation>
    <scope>NUCLEOTIDE SEQUENCE</scope>
    <source>
        <strain evidence="2">CBHHK067</strain>
    </source>
</reference>
<accession>A0AAD7DFR0</accession>
<dbReference type="AlphaFoldDB" id="A0AAD7DFR0"/>
<organism evidence="2 3">
    <name type="scientific">Mycena rosella</name>
    <name type="common">Pink bonnet</name>
    <name type="synonym">Agaricus rosellus</name>
    <dbReference type="NCBI Taxonomy" id="1033263"/>
    <lineage>
        <taxon>Eukaryota</taxon>
        <taxon>Fungi</taxon>
        <taxon>Dikarya</taxon>
        <taxon>Basidiomycota</taxon>
        <taxon>Agaricomycotina</taxon>
        <taxon>Agaricomycetes</taxon>
        <taxon>Agaricomycetidae</taxon>
        <taxon>Agaricales</taxon>
        <taxon>Marasmiineae</taxon>
        <taxon>Mycenaceae</taxon>
        <taxon>Mycena</taxon>
    </lineage>
</organism>
<dbReference type="Proteomes" id="UP001221757">
    <property type="component" value="Unassembled WGS sequence"/>
</dbReference>
<sequence>MPSSLVALNEYLLSLVLLELPLKDLIGLREVCRVLCDATRTKILWISLLHGASSEGKVLPPYIKSYDLLDALTLEALVRRVSILARKWEIKDLCPVNVWRLNLPHSIDWLRLWPAAF</sequence>
<feature type="signal peptide" evidence="1">
    <location>
        <begin position="1"/>
        <end position="18"/>
    </location>
</feature>
<gene>
    <name evidence="2" type="ORF">B0H17DRAFT_595701</name>
</gene>
<evidence type="ECO:0000256" key="1">
    <source>
        <dbReference type="SAM" id="SignalP"/>
    </source>
</evidence>
<comment type="caution">
    <text evidence="2">The sequence shown here is derived from an EMBL/GenBank/DDBJ whole genome shotgun (WGS) entry which is preliminary data.</text>
</comment>
<evidence type="ECO:0000313" key="3">
    <source>
        <dbReference type="Proteomes" id="UP001221757"/>
    </source>
</evidence>